<evidence type="ECO:0000313" key="2">
    <source>
        <dbReference type="Proteomes" id="UP000770717"/>
    </source>
</evidence>
<organism evidence="1 2">
    <name type="scientific">Eleutherodactylus coqui</name>
    <name type="common">Puerto Rican coqui</name>
    <dbReference type="NCBI Taxonomy" id="57060"/>
    <lineage>
        <taxon>Eukaryota</taxon>
        <taxon>Metazoa</taxon>
        <taxon>Chordata</taxon>
        <taxon>Craniata</taxon>
        <taxon>Vertebrata</taxon>
        <taxon>Euteleostomi</taxon>
        <taxon>Amphibia</taxon>
        <taxon>Batrachia</taxon>
        <taxon>Anura</taxon>
        <taxon>Neobatrachia</taxon>
        <taxon>Hyloidea</taxon>
        <taxon>Eleutherodactylidae</taxon>
        <taxon>Eleutherodactylinae</taxon>
        <taxon>Eleutherodactylus</taxon>
        <taxon>Eleutherodactylus</taxon>
    </lineage>
</organism>
<reference evidence="1" key="1">
    <citation type="thesis" date="2020" institute="ProQuest LLC" country="789 East Eisenhower Parkway, Ann Arbor, MI, USA">
        <title>Comparative Genomics and Chromosome Evolution.</title>
        <authorList>
            <person name="Mudd A.B."/>
        </authorList>
    </citation>
    <scope>NUCLEOTIDE SEQUENCE</scope>
    <source>
        <strain evidence="1">HN-11 Male</strain>
        <tissue evidence="1">Kidney and liver</tissue>
    </source>
</reference>
<comment type="caution">
    <text evidence="1">The sequence shown here is derived from an EMBL/GenBank/DDBJ whole genome shotgun (WGS) entry which is preliminary data.</text>
</comment>
<name>A0A8J6BDN6_ELECQ</name>
<evidence type="ECO:0000313" key="1">
    <source>
        <dbReference type="EMBL" id="KAG9461645.1"/>
    </source>
</evidence>
<sequence>MLVPAVSYSQHLPKTAPISRVAHWSCSPFKLRCQFWQQHLNPPTDVLGSQQAPSDDIAGCCAGCHGSQGPGLS</sequence>
<dbReference type="AlphaFoldDB" id="A0A8J6BDN6"/>
<accession>A0A8J6BDN6</accession>
<keyword evidence="2" id="KW-1185">Reference proteome</keyword>
<proteinExistence type="predicted"/>
<gene>
    <name evidence="1" type="ORF">GDO78_016155</name>
</gene>
<dbReference type="Proteomes" id="UP000770717">
    <property type="component" value="Unassembled WGS sequence"/>
</dbReference>
<protein>
    <submittedName>
        <fullName evidence="1">Uncharacterized protein</fullName>
    </submittedName>
</protein>
<dbReference type="EMBL" id="WNTK01018300">
    <property type="protein sequence ID" value="KAG9461645.1"/>
    <property type="molecule type" value="Genomic_DNA"/>
</dbReference>